<evidence type="ECO:0000256" key="1">
    <source>
        <dbReference type="SAM" id="Phobius"/>
    </source>
</evidence>
<proteinExistence type="predicted"/>
<organism evidence="2 3">
    <name type="scientific">Nonomuraea spiralis</name>
    <dbReference type="NCBI Taxonomy" id="46182"/>
    <lineage>
        <taxon>Bacteria</taxon>
        <taxon>Bacillati</taxon>
        <taxon>Actinomycetota</taxon>
        <taxon>Actinomycetes</taxon>
        <taxon>Streptosporangiales</taxon>
        <taxon>Streptosporangiaceae</taxon>
        <taxon>Nonomuraea</taxon>
    </lineage>
</organism>
<dbReference type="RefSeq" id="WP_189649539.1">
    <property type="nucleotide sequence ID" value="NZ_BMRC01000010.1"/>
</dbReference>
<keyword evidence="1" id="KW-0812">Transmembrane</keyword>
<keyword evidence="1" id="KW-0472">Membrane</keyword>
<reference evidence="2 3" key="1">
    <citation type="submission" date="2024-09" db="EMBL/GenBank/DDBJ databases">
        <authorList>
            <person name="Sun Q."/>
            <person name="Mori K."/>
        </authorList>
    </citation>
    <scope>NUCLEOTIDE SEQUENCE [LARGE SCALE GENOMIC DNA]</scope>
    <source>
        <strain evidence="2 3">CCM 3426</strain>
    </source>
</reference>
<evidence type="ECO:0000313" key="3">
    <source>
        <dbReference type="Proteomes" id="UP001589647"/>
    </source>
</evidence>
<dbReference type="EMBL" id="JBHMEI010000030">
    <property type="protein sequence ID" value="MFB9205669.1"/>
    <property type="molecule type" value="Genomic_DNA"/>
</dbReference>
<comment type="caution">
    <text evidence="2">The sequence shown here is derived from an EMBL/GenBank/DDBJ whole genome shotgun (WGS) entry which is preliminary data.</text>
</comment>
<sequence length="485" mass="51035">MSSDGDLAGTGDPVPAEVGARWAAGRRNRVLLRRGLAGVLVVAVVVVLGLYVRTSRLTDDGDAFGPDLAPVMSRIAAENAEVDRNHPGEYVTVVAMFPMTGSQTDISLNRESIRHGLEGIHLAQVWRNRQPSSPPYVKVLVGSDGPDDWEPTVEAVKARTGDEHIVAVTGLGASTGNTRSTVASLSASRYAMVSAVITSDELAGFPGLARVAPLNSEQAQAGVVHARKVNPALKAVVVKDLNPADSYVKTLARSYTGALNGGERVMELSFDSSTRFSGTVLDVIAERVCNSGANTVLYAGRSEQLPALMQALSQRDRCVGGGVTVVTGDDAAEISHKVDMSIWGETRIRLFYTALAHPASLAQRDGPVLAAIRARFAGGDPDSFQSMFPHESLDDGMAIMHHDAMFVALETAKAFAREPDVPSPQDMANMLTSGTIAVDGASGPIRIVEGGARETKDVPVLQLNPNGTTMYSGRVTVTGGRPGGG</sequence>
<keyword evidence="3" id="KW-1185">Reference proteome</keyword>
<evidence type="ECO:0000313" key="2">
    <source>
        <dbReference type="EMBL" id="MFB9205669.1"/>
    </source>
</evidence>
<dbReference type="Gene3D" id="3.40.50.2300">
    <property type="match status" value="2"/>
</dbReference>
<dbReference type="Proteomes" id="UP001589647">
    <property type="component" value="Unassembled WGS sequence"/>
</dbReference>
<feature type="transmembrane region" description="Helical" evidence="1">
    <location>
        <begin position="31"/>
        <end position="52"/>
    </location>
</feature>
<dbReference type="SUPFAM" id="SSF53822">
    <property type="entry name" value="Periplasmic binding protein-like I"/>
    <property type="match status" value="1"/>
</dbReference>
<accession>A0ABV5IM98</accession>
<keyword evidence="1" id="KW-1133">Transmembrane helix</keyword>
<dbReference type="InterPro" id="IPR028082">
    <property type="entry name" value="Peripla_BP_I"/>
</dbReference>
<gene>
    <name evidence="2" type="ORF">ACFFV7_31050</name>
</gene>
<protein>
    <submittedName>
        <fullName evidence="2">ABC transporter substrate-binding protein</fullName>
    </submittedName>
</protein>
<name>A0ABV5IM98_9ACTN</name>